<feature type="domain" description="RNA polymerase sigma-70" evidence="6">
    <location>
        <begin position="117"/>
        <end position="130"/>
    </location>
</feature>
<evidence type="ECO:0000256" key="3">
    <source>
        <dbReference type="ARBA" id="ARBA00023125"/>
    </source>
</evidence>
<keyword evidence="3 5" id="KW-0238">DNA-binding</keyword>
<dbReference type="InterPro" id="IPR013324">
    <property type="entry name" value="RNA_pol_sigma_r3/r4-like"/>
</dbReference>
<dbReference type="Pfam" id="PF04545">
    <property type="entry name" value="Sigma70_r4"/>
    <property type="match status" value="1"/>
</dbReference>
<evidence type="ECO:0000313" key="8">
    <source>
        <dbReference type="EMBL" id="OGG10004.1"/>
    </source>
</evidence>
<dbReference type="PANTHER" id="PTHR30603">
    <property type="entry name" value="RNA POLYMERASE SIGMA FACTOR RPO"/>
    <property type="match status" value="1"/>
</dbReference>
<dbReference type="Pfam" id="PF04539">
    <property type="entry name" value="Sigma70_r3"/>
    <property type="match status" value="1"/>
</dbReference>
<dbReference type="InterPro" id="IPR013325">
    <property type="entry name" value="RNA_pol_sigma_r2"/>
</dbReference>
<evidence type="ECO:0000256" key="1">
    <source>
        <dbReference type="ARBA" id="ARBA00023015"/>
    </source>
</evidence>
<dbReference type="CDD" id="cd06171">
    <property type="entry name" value="Sigma70_r4"/>
    <property type="match status" value="1"/>
</dbReference>
<dbReference type="InterPro" id="IPR000943">
    <property type="entry name" value="RNA_pol_sigma70"/>
</dbReference>
<accession>A0A1F5ZCI7</accession>
<organism evidence="8 9">
    <name type="scientific">Candidatus Gottesmanbacteria bacterium RBG_16_43_7</name>
    <dbReference type="NCBI Taxonomy" id="1798373"/>
    <lineage>
        <taxon>Bacteria</taxon>
        <taxon>Candidatus Gottesmaniibacteriota</taxon>
    </lineage>
</organism>
<evidence type="ECO:0000313" key="9">
    <source>
        <dbReference type="Proteomes" id="UP000176854"/>
    </source>
</evidence>
<keyword evidence="4 5" id="KW-0804">Transcription</keyword>
<dbReference type="PRINTS" id="PR00046">
    <property type="entry name" value="SIGMA70FCT"/>
</dbReference>
<evidence type="ECO:0000256" key="2">
    <source>
        <dbReference type="ARBA" id="ARBA00023082"/>
    </source>
</evidence>
<dbReference type="GO" id="GO:0003677">
    <property type="term" value="F:DNA binding"/>
    <property type="evidence" value="ECO:0007669"/>
    <property type="project" value="UniProtKB-KW"/>
</dbReference>
<dbReference type="Pfam" id="PF04542">
    <property type="entry name" value="Sigma70_r2"/>
    <property type="match status" value="1"/>
</dbReference>
<dbReference type="InterPro" id="IPR014284">
    <property type="entry name" value="RNA_pol_sigma-70_dom"/>
</dbReference>
<comment type="function">
    <text evidence="5">Sigma factors are initiation factors that promote the attachment of RNA polymerase to specific initiation sites and are then released.</text>
</comment>
<dbReference type="PROSITE" id="PS00715">
    <property type="entry name" value="SIGMA70_1"/>
    <property type="match status" value="1"/>
</dbReference>
<dbReference type="InterPro" id="IPR007627">
    <property type="entry name" value="RNA_pol_sigma70_r2"/>
</dbReference>
<comment type="similarity">
    <text evidence="5">Belongs to the sigma-70 factor family.</text>
</comment>
<dbReference type="EMBL" id="MFJC01000007">
    <property type="protein sequence ID" value="OGG10004.1"/>
    <property type="molecule type" value="Genomic_DNA"/>
</dbReference>
<proteinExistence type="inferred from homology"/>
<keyword evidence="2 5" id="KW-0731">Sigma factor</keyword>
<dbReference type="AlphaFoldDB" id="A0A1F5ZCI7"/>
<dbReference type="Gene3D" id="1.10.10.10">
    <property type="entry name" value="Winged helix-like DNA-binding domain superfamily/Winged helix DNA-binding domain"/>
    <property type="match status" value="2"/>
</dbReference>
<dbReference type="InterPro" id="IPR050239">
    <property type="entry name" value="Sigma-70_RNA_pol_init_factors"/>
</dbReference>
<gene>
    <name evidence="8" type="ORF">A2154_05130</name>
</gene>
<dbReference type="PROSITE" id="PS00716">
    <property type="entry name" value="SIGMA70_2"/>
    <property type="match status" value="1"/>
</dbReference>
<dbReference type="Gene3D" id="1.10.601.10">
    <property type="entry name" value="RNA Polymerase Primary Sigma Factor"/>
    <property type="match status" value="1"/>
</dbReference>
<protein>
    <recommendedName>
        <fullName evidence="5">RNA polymerase sigma factor</fullName>
    </recommendedName>
</protein>
<reference evidence="8 9" key="1">
    <citation type="journal article" date="2016" name="Nat. Commun.">
        <title>Thousands of microbial genomes shed light on interconnected biogeochemical processes in an aquifer system.</title>
        <authorList>
            <person name="Anantharaman K."/>
            <person name="Brown C.T."/>
            <person name="Hug L.A."/>
            <person name="Sharon I."/>
            <person name="Castelle C.J."/>
            <person name="Probst A.J."/>
            <person name="Thomas B.C."/>
            <person name="Singh A."/>
            <person name="Wilkins M.J."/>
            <person name="Karaoz U."/>
            <person name="Brodie E.L."/>
            <person name="Williams K.H."/>
            <person name="Hubbard S.S."/>
            <person name="Banfield J.F."/>
        </authorList>
    </citation>
    <scope>NUCLEOTIDE SEQUENCE [LARGE SCALE GENOMIC DNA]</scope>
</reference>
<evidence type="ECO:0000259" key="6">
    <source>
        <dbReference type="PROSITE" id="PS00715"/>
    </source>
</evidence>
<dbReference type="NCBIfam" id="TIGR02937">
    <property type="entry name" value="sigma70-ECF"/>
    <property type="match status" value="1"/>
</dbReference>
<dbReference type="InterPro" id="IPR007630">
    <property type="entry name" value="RNA_pol_sigma70_r4"/>
</dbReference>
<dbReference type="InterPro" id="IPR007624">
    <property type="entry name" value="RNA_pol_sigma70_r3"/>
</dbReference>
<keyword evidence="1 5" id="KW-0805">Transcription regulation</keyword>
<dbReference type="GO" id="GO:0016987">
    <property type="term" value="F:sigma factor activity"/>
    <property type="evidence" value="ECO:0007669"/>
    <property type="project" value="UniProtKB-KW"/>
</dbReference>
<dbReference type="Proteomes" id="UP000176854">
    <property type="component" value="Unassembled WGS sequence"/>
</dbReference>
<dbReference type="SUPFAM" id="SSF88946">
    <property type="entry name" value="Sigma2 domain of RNA polymerase sigma factors"/>
    <property type="match status" value="1"/>
</dbReference>
<evidence type="ECO:0000256" key="4">
    <source>
        <dbReference type="ARBA" id="ARBA00023163"/>
    </source>
</evidence>
<evidence type="ECO:0000256" key="5">
    <source>
        <dbReference type="RuleBase" id="RU362124"/>
    </source>
</evidence>
<dbReference type="GO" id="GO:0006352">
    <property type="term" value="P:DNA-templated transcription initiation"/>
    <property type="evidence" value="ECO:0007669"/>
    <property type="project" value="InterPro"/>
</dbReference>
<dbReference type="SUPFAM" id="SSF88659">
    <property type="entry name" value="Sigma3 and sigma4 domains of RNA polymerase sigma factors"/>
    <property type="match status" value="2"/>
</dbReference>
<comment type="caution">
    <text evidence="8">The sequence shown here is derived from an EMBL/GenBank/DDBJ whole genome shotgun (WGS) entry which is preliminary data.</text>
</comment>
<dbReference type="STRING" id="1798373.A2154_05130"/>
<dbReference type="InterPro" id="IPR036388">
    <property type="entry name" value="WH-like_DNA-bd_sf"/>
</dbReference>
<sequence>MPQLPSAIILPDEVIEIIDPDKLDPALERLIVRDSLIGFYFANIPRRLLTADEEVILATAIKNGWRARDQILQSVWDINLQRIVDTGFNAQNQLIAHNLLLVISIVRKYKHRMEFMDLVQEGNVGLLRAVKKFDPARGNKFSTYATWWIRQSITRAISEKSRLIRKPVYIEVRINLIRKIQNELTQINGAVPTLDDLSDALGIPVSEIDRYLKYQVNPASLDQPLSDEEDCADFYDILSDPTPPVEKQVMDTILREQLQRALHNCLEPREAWVINMRFGLHGPRLTLEDTGLKLSLTRERVRQIEDSAIKKLKHNSMVKNLYKNFLAQQTLLGNTPYNHNINQIQKKF</sequence>
<name>A0A1F5ZCI7_9BACT</name>
<dbReference type="PANTHER" id="PTHR30603:SF47">
    <property type="entry name" value="RNA POLYMERASE SIGMA FACTOR SIGD, CHLOROPLASTIC"/>
    <property type="match status" value="1"/>
</dbReference>
<feature type="domain" description="RNA polymerase sigma-70" evidence="7">
    <location>
        <begin position="286"/>
        <end position="312"/>
    </location>
</feature>
<evidence type="ECO:0000259" key="7">
    <source>
        <dbReference type="PROSITE" id="PS00716"/>
    </source>
</evidence>